<sequence>MSEELPPHKQMSDTLLSTLDQVWRDMDECDEKWQEYFGRDAPDPFLDPAMGGDMKLYREAVALDKRIVVTDCLHSETVDAVETLFLDKKWYEMENEHLEYALECALKGNTALAVAHRDQAAKIKETRVSRLVEAAAWWKGRRDRLLKAVEEREKERQMEWRVGGGETERETAEREADESRWYRTPSNRTHINPLVLVDSWVSMDQNGSFAALLNLESILAGVGELGFVNGT</sequence>
<comment type="caution">
    <text evidence="2">The sequence shown here is derived from an EMBL/GenBank/DDBJ whole genome shotgun (WGS) entry which is preliminary data.</text>
</comment>
<evidence type="ECO:0000313" key="3">
    <source>
        <dbReference type="Proteomes" id="UP000265618"/>
    </source>
</evidence>
<dbReference type="AlphaFoldDB" id="A0A9K3CV93"/>
<proteinExistence type="predicted"/>
<dbReference type="Proteomes" id="UP000265618">
    <property type="component" value="Unassembled WGS sequence"/>
</dbReference>
<name>A0A9K3CV93_9EUKA</name>
<evidence type="ECO:0000256" key="1">
    <source>
        <dbReference type="SAM" id="MobiDB-lite"/>
    </source>
</evidence>
<keyword evidence="3" id="KW-1185">Reference proteome</keyword>
<feature type="compositionally biased region" description="Basic and acidic residues" evidence="1">
    <location>
        <begin position="166"/>
        <end position="180"/>
    </location>
</feature>
<accession>A0A9K3CV93</accession>
<feature type="region of interest" description="Disordered" evidence="1">
    <location>
        <begin position="160"/>
        <end position="180"/>
    </location>
</feature>
<gene>
    <name evidence="2" type="ORF">KIPB_004308</name>
</gene>
<reference evidence="2 3" key="1">
    <citation type="journal article" date="2018" name="PLoS ONE">
        <title>The draft genome of Kipferlia bialata reveals reductive genome evolution in fornicate parasites.</title>
        <authorList>
            <person name="Tanifuji G."/>
            <person name="Takabayashi S."/>
            <person name="Kume K."/>
            <person name="Takagi M."/>
            <person name="Nakayama T."/>
            <person name="Kamikawa R."/>
            <person name="Inagaki Y."/>
            <person name="Hashimoto T."/>
        </authorList>
    </citation>
    <scope>NUCLEOTIDE SEQUENCE [LARGE SCALE GENOMIC DNA]</scope>
    <source>
        <strain evidence="2">NY0173</strain>
    </source>
</reference>
<dbReference type="EMBL" id="BDIP01000910">
    <property type="protein sequence ID" value="GIQ83060.1"/>
    <property type="molecule type" value="Genomic_DNA"/>
</dbReference>
<evidence type="ECO:0000313" key="2">
    <source>
        <dbReference type="EMBL" id="GIQ83060.1"/>
    </source>
</evidence>
<protein>
    <submittedName>
        <fullName evidence="2">Uncharacterized protein</fullName>
    </submittedName>
</protein>
<organism evidence="2 3">
    <name type="scientific">Kipferlia bialata</name>
    <dbReference type="NCBI Taxonomy" id="797122"/>
    <lineage>
        <taxon>Eukaryota</taxon>
        <taxon>Metamonada</taxon>
        <taxon>Carpediemonas-like organisms</taxon>
        <taxon>Kipferlia</taxon>
    </lineage>
</organism>